<keyword evidence="2" id="KW-1133">Transmembrane helix</keyword>
<keyword evidence="2" id="KW-0812">Transmembrane</keyword>
<feature type="compositionally biased region" description="Polar residues" evidence="1">
    <location>
        <begin position="117"/>
        <end position="126"/>
    </location>
</feature>
<dbReference type="EMBL" id="GFDL01010212">
    <property type="protein sequence ID" value="JAV24833.1"/>
    <property type="molecule type" value="Transcribed_RNA"/>
</dbReference>
<feature type="compositionally biased region" description="Basic and acidic residues" evidence="1">
    <location>
        <begin position="172"/>
        <end position="188"/>
    </location>
</feature>
<evidence type="ECO:0000256" key="1">
    <source>
        <dbReference type="SAM" id="MobiDB-lite"/>
    </source>
</evidence>
<dbReference type="AlphaFoldDB" id="A0A1Q3FBG0"/>
<organism evidence="4">
    <name type="scientific">Culex tarsalis</name>
    <name type="common">Encephalitis mosquito</name>
    <dbReference type="NCBI Taxonomy" id="7177"/>
    <lineage>
        <taxon>Eukaryota</taxon>
        <taxon>Metazoa</taxon>
        <taxon>Ecdysozoa</taxon>
        <taxon>Arthropoda</taxon>
        <taxon>Hexapoda</taxon>
        <taxon>Insecta</taxon>
        <taxon>Pterygota</taxon>
        <taxon>Neoptera</taxon>
        <taxon>Endopterygota</taxon>
        <taxon>Diptera</taxon>
        <taxon>Nematocera</taxon>
        <taxon>Culicoidea</taxon>
        <taxon>Culicidae</taxon>
        <taxon>Culicinae</taxon>
        <taxon>Culicini</taxon>
        <taxon>Culex</taxon>
        <taxon>Culex</taxon>
    </lineage>
</organism>
<proteinExistence type="predicted"/>
<protein>
    <submittedName>
        <fullName evidence="4">Uncharacterized protein</fullName>
    </submittedName>
</protein>
<feature type="compositionally biased region" description="Polar residues" evidence="1">
    <location>
        <begin position="98"/>
        <end position="109"/>
    </location>
</feature>
<evidence type="ECO:0000256" key="3">
    <source>
        <dbReference type="SAM" id="SignalP"/>
    </source>
</evidence>
<feature type="transmembrane region" description="Helical" evidence="2">
    <location>
        <begin position="209"/>
        <end position="231"/>
    </location>
</feature>
<reference evidence="4" key="1">
    <citation type="submission" date="2017-01" db="EMBL/GenBank/DDBJ databases">
        <title>A deep insight into the sialotranscriptome of adult male and female Cluex tarsalis mosquitoes.</title>
        <authorList>
            <person name="Ribeiro J.M."/>
            <person name="Moreira F."/>
            <person name="Bernard K.A."/>
            <person name="Calvo E."/>
        </authorList>
    </citation>
    <scope>NUCLEOTIDE SEQUENCE</scope>
    <source>
        <strain evidence="4">Kern County</strain>
        <tissue evidence="4">Salivary glands</tissue>
    </source>
</reference>
<feature type="signal peptide" evidence="3">
    <location>
        <begin position="1"/>
        <end position="30"/>
    </location>
</feature>
<evidence type="ECO:0000313" key="4">
    <source>
        <dbReference type="EMBL" id="JAV24833.1"/>
    </source>
</evidence>
<keyword evidence="3" id="KW-0732">Signal</keyword>
<keyword evidence="2" id="KW-0472">Membrane</keyword>
<feature type="region of interest" description="Disordered" evidence="1">
    <location>
        <begin position="78"/>
        <end position="188"/>
    </location>
</feature>
<feature type="chain" id="PRO_5013202086" evidence="3">
    <location>
        <begin position="31"/>
        <end position="257"/>
    </location>
</feature>
<evidence type="ECO:0000256" key="2">
    <source>
        <dbReference type="SAM" id="Phobius"/>
    </source>
</evidence>
<feature type="compositionally biased region" description="Acidic residues" evidence="1">
    <location>
        <begin position="140"/>
        <end position="170"/>
    </location>
</feature>
<accession>A0A1Q3FBG0</accession>
<name>A0A1Q3FBG0_CULTA</name>
<feature type="region of interest" description="Disordered" evidence="1">
    <location>
        <begin position="33"/>
        <end position="56"/>
    </location>
</feature>
<sequence length="257" mass="28098">MKVSRGALNVRLSLSAVLFFVVIRSDQVHCAPPVTPASTSGPEASTGEPSIPPLIFPKDGSGYKVVENETALKILQSRAEAETEQPPPGGAASDKEGQNVQQLPATGTNVAVDDESISNNGTSGKQSVAAAAAESQVGYDENEDNDDDNDYSTEDDDDNDNDDEVEEVQPEDPNREDGLEEQFGDKDQHYPLVIDNTMIEVSGMRQEHVWVIMVGAIIVLALAAYIGMVMYRNRLENRYGMRQRLVNEDDYYTNNDI</sequence>